<name>A0A1B7WJF0_APHFL</name>
<gene>
    <name evidence="1" type="ORF">AN484_25150</name>
</gene>
<dbReference type="Proteomes" id="UP000092093">
    <property type="component" value="Unassembled WGS sequence"/>
</dbReference>
<protein>
    <submittedName>
        <fullName evidence="1">Uncharacterized protein</fullName>
    </submittedName>
</protein>
<evidence type="ECO:0000313" key="2">
    <source>
        <dbReference type="Proteomes" id="UP000092093"/>
    </source>
</evidence>
<dbReference type="AlphaFoldDB" id="A0A1B7WJF0"/>
<organism evidence="1 2">
    <name type="scientific">Aphanizomenon flos-aquae WA102</name>
    <dbReference type="NCBI Taxonomy" id="1710896"/>
    <lineage>
        <taxon>Bacteria</taxon>
        <taxon>Bacillati</taxon>
        <taxon>Cyanobacteriota</taxon>
        <taxon>Cyanophyceae</taxon>
        <taxon>Nostocales</taxon>
        <taxon>Aphanizomenonaceae</taxon>
        <taxon>Aphanizomenon</taxon>
    </lineage>
</organism>
<sequence>MGALQAGSAFKLRKIRQVNQSTAVAAVTVGPVTISSIWVNDAQGEPEVCWPRSMRGFPVITIEDEQLRHDIEAAILGAVKGWPAGKGSA</sequence>
<comment type="caution">
    <text evidence="1">The sequence shown here is derived from an EMBL/GenBank/DDBJ whole genome shotgun (WGS) entry which is preliminary data.</text>
</comment>
<proteinExistence type="predicted"/>
<evidence type="ECO:0000313" key="1">
    <source>
        <dbReference type="EMBL" id="OBQ37236.1"/>
    </source>
</evidence>
<accession>A0A1B7WJF0</accession>
<dbReference type="EMBL" id="LJOW01000270">
    <property type="protein sequence ID" value="OBQ37236.1"/>
    <property type="molecule type" value="Genomic_DNA"/>
</dbReference>
<reference evidence="1 2" key="1">
    <citation type="submission" date="2015-09" db="EMBL/GenBank/DDBJ databases">
        <title>Aphanizomenon flos-aquae WA102.</title>
        <authorList>
            <person name="Driscoll C."/>
        </authorList>
    </citation>
    <scope>NUCLEOTIDE SEQUENCE [LARGE SCALE GENOMIC DNA]</scope>
    <source>
        <strain evidence="1">WA102</strain>
    </source>
</reference>